<evidence type="ECO:0000259" key="4">
    <source>
        <dbReference type="PROSITE" id="PS50110"/>
    </source>
</evidence>
<dbReference type="PANTHER" id="PTHR45339">
    <property type="entry name" value="HYBRID SIGNAL TRANSDUCTION HISTIDINE KINASE J"/>
    <property type="match status" value="1"/>
</dbReference>
<name>A0ABY8Q1S5_9RHOB</name>
<dbReference type="Gene3D" id="3.40.50.2300">
    <property type="match status" value="1"/>
</dbReference>
<dbReference type="PROSITE" id="PS50110">
    <property type="entry name" value="RESPONSE_REGULATORY"/>
    <property type="match status" value="1"/>
</dbReference>
<dbReference type="CDD" id="cd17546">
    <property type="entry name" value="REC_hyHK_CKI1_RcsC-like"/>
    <property type="match status" value="1"/>
</dbReference>
<dbReference type="EMBL" id="CP124535">
    <property type="protein sequence ID" value="WGV14744.1"/>
    <property type="molecule type" value="Genomic_DNA"/>
</dbReference>
<evidence type="ECO:0000256" key="3">
    <source>
        <dbReference type="PROSITE-ProRule" id="PRU00169"/>
    </source>
</evidence>
<accession>A0ABY8Q1S5</accession>
<dbReference type="PANTHER" id="PTHR45339:SF1">
    <property type="entry name" value="HYBRID SIGNAL TRANSDUCTION HISTIDINE KINASE J"/>
    <property type="match status" value="1"/>
</dbReference>
<dbReference type="Pfam" id="PF00072">
    <property type="entry name" value="Response_reg"/>
    <property type="match status" value="1"/>
</dbReference>
<evidence type="ECO:0000256" key="2">
    <source>
        <dbReference type="ARBA" id="ARBA00023012"/>
    </source>
</evidence>
<keyword evidence="2" id="KW-0902">Two-component regulatory system</keyword>
<dbReference type="RefSeq" id="WP_281463871.1">
    <property type="nucleotide sequence ID" value="NZ_CP124535.1"/>
</dbReference>
<organism evidence="5 6">
    <name type="scientific">Fuscovulum ytuae</name>
    <dbReference type="NCBI Taxonomy" id="3042299"/>
    <lineage>
        <taxon>Bacteria</taxon>
        <taxon>Pseudomonadati</taxon>
        <taxon>Pseudomonadota</taxon>
        <taxon>Alphaproteobacteria</taxon>
        <taxon>Rhodobacterales</taxon>
        <taxon>Paracoccaceae</taxon>
        <taxon>Fuscovulum</taxon>
    </lineage>
</organism>
<proteinExistence type="predicted"/>
<protein>
    <submittedName>
        <fullName evidence="5">Response regulator</fullName>
    </submittedName>
</protein>
<reference evidence="5 6" key="1">
    <citation type="submission" date="2023-04" db="EMBL/GenBank/DDBJ databases">
        <title>YMD61, complete Genome.</title>
        <authorList>
            <person name="Zhang J."/>
        </authorList>
    </citation>
    <scope>NUCLEOTIDE SEQUENCE [LARGE SCALE GENOMIC DNA]</scope>
    <source>
        <strain evidence="5 6">YMD61</strain>
    </source>
</reference>
<keyword evidence="1 3" id="KW-0597">Phosphoprotein</keyword>
<dbReference type="SMART" id="SM00448">
    <property type="entry name" value="REC"/>
    <property type="match status" value="1"/>
</dbReference>
<feature type="modified residue" description="4-aspartylphosphate" evidence="3">
    <location>
        <position position="60"/>
    </location>
</feature>
<dbReference type="InterPro" id="IPR001789">
    <property type="entry name" value="Sig_transdc_resp-reg_receiver"/>
</dbReference>
<keyword evidence="6" id="KW-1185">Reference proteome</keyword>
<gene>
    <name evidence="5" type="ORF">QF092_10595</name>
</gene>
<dbReference type="SUPFAM" id="SSF52172">
    <property type="entry name" value="CheY-like"/>
    <property type="match status" value="1"/>
</dbReference>
<evidence type="ECO:0000313" key="6">
    <source>
        <dbReference type="Proteomes" id="UP001230978"/>
    </source>
</evidence>
<dbReference type="Proteomes" id="UP001230978">
    <property type="component" value="Chromosome"/>
</dbReference>
<feature type="domain" description="Response regulatory" evidence="4">
    <location>
        <begin position="11"/>
        <end position="130"/>
    </location>
</feature>
<evidence type="ECO:0000313" key="5">
    <source>
        <dbReference type="EMBL" id="WGV14744.1"/>
    </source>
</evidence>
<sequence length="133" mass="14521">MTTATMKTGLRVLLADDNPINLQILTSFLRRLGHNVTTAETGREAVEKWQPNQFDLLCFDIAMPELDGIAALKQIEVRAKAARAPAPPALTITANAQPHQLESYLAAGFKANLPKPVRRLDLDQIIGSLHAKA</sequence>
<dbReference type="InterPro" id="IPR011006">
    <property type="entry name" value="CheY-like_superfamily"/>
</dbReference>
<evidence type="ECO:0000256" key="1">
    <source>
        <dbReference type="ARBA" id="ARBA00022553"/>
    </source>
</evidence>